<dbReference type="InterPro" id="IPR027268">
    <property type="entry name" value="Peptidase_M4/M1_CTD_sf"/>
</dbReference>
<comment type="caution">
    <text evidence="3">The sequence shown here is derived from an EMBL/GenBank/DDBJ whole genome shotgun (WGS) entry which is preliminary data.</text>
</comment>
<keyword evidence="4" id="KW-1185">Reference proteome</keyword>
<dbReference type="Proteomes" id="UP000292262">
    <property type="component" value="Unassembled WGS sequence"/>
</dbReference>
<evidence type="ECO:0000313" key="4">
    <source>
        <dbReference type="Proteomes" id="UP000292262"/>
    </source>
</evidence>
<reference evidence="3 4" key="1">
    <citation type="submission" date="2019-02" db="EMBL/GenBank/DDBJ databases">
        <title>Genomic Encyclopedia of Type Strains, Phase IV (KMG-IV): sequencing the most valuable type-strain genomes for metagenomic binning, comparative biology and taxonomic classification.</title>
        <authorList>
            <person name="Goeker M."/>
        </authorList>
    </citation>
    <scope>NUCLEOTIDE SEQUENCE [LARGE SCALE GENOMIC DNA]</scope>
    <source>
        <strain evidence="3 4">DSM 17196</strain>
    </source>
</reference>
<proteinExistence type="predicted"/>
<dbReference type="GO" id="GO:0008237">
    <property type="term" value="F:metallopeptidase activity"/>
    <property type="evidence" value="ECO:0007669"/>
    <property type="project" value="UniProtKB-KW"/>
</dbReference>
<sequence>MKKLLLLYTITLVISCKTVESPLQVNKPPVIVNIDLLNVVDDKVKVEVEVSDILSDSINYFLPKIVPGTYQNNYYGKFIEDFEAFDEEGKPIISIRKNDNQWTISNAATLKKITYWVNDTFDSEDTHQVFSPTGTNIQAGKNFILNLYGFVGYFEGLKETKYRLFIKHPVQLEASTSLTEIMSEEPSAYASYDTDYFAFKRYADLVDAPIMYTIPDRVSFTVSGIEVIFSVYSPNSTHKAITLVPEMERMMTAQKNFLGAINTTKKYSVLLYLSTSKKDDAQGFGALEHNTSTLVVLPEALSKQKLEESLIDVVSHEFFHIVTPLTIHSEEIHNFDFNNPKMSKHLWLYEGTTEYFSLLFQIRQGIINKNTFYNRLQQKIELAQEFDNSFSFTEMSENILKPPYLQNFRNVYEKGALISMCLDIMIRDQSGGIYGVLDLVKDLSNEYGRDIPFKDDELFEKIELLSNTEVAEFLKKHVSQNIPINYNKYLNKVGLQLTEKNEASSYFIHNQDPFIQGAENSESIVFTEDASKNNFLRKSGIKAGDTLISINNKKYNVKNIYDLFGDSKQWKTGETISITIERKGSLKKLTPIVIKPTTKVEVIAPLPGATEQQKDLLKRWLND</sequence>
<dbReference type="Gene3D" id="2.30.42.10">
    <property type="match status" value="1"/>
</dbReference>
<dbReference type="Pfam" id="PF05299">
    <property type="entry name" value="Peptidase_M61"/>
    <property type="match status" value="1"/>
</dbReference>
<keyword evidence="3" id="KW-0645">Protease</keyword>
<dbReference type="RefSeq" id="WP_130286259.1">
    <property type="nucleotide sequence ID" value="NZ_SGXE01000002.1"/>
</dbReference>
<keyword evidence="3" id="KW-0482">Metalloprotease</keyword>
<dbReference type="InterPro" id="IPR040756">
    <property type="entry name" value="Peptidase_M61_N"/>
</dbReference>
<keyword evidence="3" id="KW-0378">Hydrolase</keyword>
<dbReference type="EMBL" id="SGXE01000002">
    <property type="protein sequence ID" value="RZS93110.1"/>
    <property type="molecule type" value="Genomic_DNA"/>
</dbReference>
<dbReference type="InterPro" id="IPR036034">
    <property type="entry name" value="PDZ_sf"/>
</dbReference>
<protein>
    <submittedName>
        <fullName evidence="3">Putative metalloprotease with PDZ domain</fullName>
    </submittedName>
</protein>
<dbReference type="PROSITE" id="PS51257">
    <property type="entry name" value="PROKAR_LIPOPROTEIN"/>
    <property type="match status" value="1"/>
</dbReference>
<dbReference type="GO" id="GO:0006508">
    <property type="term" value="P:proteolysis"/>
    <property type="evidence" value="ECO:0007669"/>
    <property type="project" value="UniProtKB-KW"/>
</dbReference>
<evidence type="ECO:0000259" key="1">
    <source>
        <dbReference type="Pfam" id="PF05299"/>
    </source>
</evidence>
<dbReference type="SUPFAM" id="SSF50156">
    <property type="entry name" value="PDZ domain-like"/>
    <property type="match status" value="1"/>
</dbReference>
<accession>A0A4Q7P161</accession>
<dbReference type="OrthoDB" id="9778516at2"/>
<dbReference type="SUPFAM" id="SSF55486">
    <property type="entry name" value="Metalloproteases ('zincins'), catalytic domain"/>
    <property type="match status" value="1"/>
</dbReference>
<dbReference type="Gene3D" id="2.60.40.3650">
    <property type="match status" value="1"/>
</dbReference>
<dbReference type="AlphaFoldDB" id="A0A4Q7P161"/>
<dbReference type="InterPro" id="IPR007963">
    <property type="entry name" value="Peptidase_M61_catalytic"/>
</dbReference>
<feature type="domain" description="Peptidase M61 N-terminal" evidence="2">
    <location>
        <begin position="33"/>
        <end position="212"/>
    </location>
</feature>
<dbReference type="Pfam" id="PF17899">
    <property type="entry name" value="Peptidase_M61_N"/>
    <property type="match status" value="1"/>
</dbReference>
<gene>
    <name evidence="3" type="ORF">EV197_1680</name>
</gene>
<organism evidence="3 4">
    <name type="scientific">Aquimarina brevivitae</name>
    <dbReference type="NCBI Taxonomy" id="323412"/>
    <lineage>
        <taxon>Bacteria</taxon>
        <taxon>Pseudomonadati</taxon>
        <taxon>Bacteroidota</taxon>
        <taxon>Flavobacteriia</taxon>
        <taxon>Flavobacteriales</taxon>
        <taxon>Flavobacteriaceae</taxon>
        <taxon>Aquimarina</taxon>
    </lineage>
</organism>
<feature type="domain" description="Peptidase M61 catalytic" evidence="1">
    <location>
        <begin position="310"/>
        <end position="417"/>
    </location>
</feature>
<name>A0A4Q7P161_9FLAO</name>
<dbReference type="Gene3D" id="1.10.390.10">
    <property type="entry name" value="Neutral Protease Domain 2"/>
    <property type="match status" value="1"/>
</dbReference>
<evidence type="ECO:0000313" key="3">
    <source>
        <dbReference type="EMBL" id="RZS93110.1"/>
    </source>
</evidence>
<evidence type="ECO:0000259" key="2">
    <source>
        <dbReference type="Pfam" id="PF17899"/>
    </source>
</evidence>